<accession>A0A7X3K0P9</accession>
<dbReference type="AlphaFoldDB" id="A0A7X3K0P9"/>
<dbReference type="EMBL" id="RHLK01000011">
    <property type="protein sequence ID" value="MVP01300.1"/>
    <property type="molecule type" value="Genomic_DNA"/>
</dbReference>
<gene>
    <name evidence="4" type="ORF">EDM21_17530</name>
</gene>
<dbReference type="InterPro" id="IPR001845">
    <property type="entry name" value="HTH_ArsR_DNA-bd_dom"/>
</dbReference>
<dbReference type="InterPro" id="IPR036390">
    <property type="entry name" value="WH_DNA-bd_sf"/>
</dbReference>
<protein>
    <submittedName>
        <fullName evidence="4">Helix-turn-helix domain-containing protein</fullName>
    </submittedName>
</protein>
<sequence length="221" mass="24701">MIIIWKGRLRLMKESKADLIVHPIRMKIIQTLIGDRRLSVQQIGERLPEVPQASLYRHIRKLAEAGVLQVVEERAVRGTLEKVYALAAASVGVSADEAATETHEAHIRHFMTFLGSMLTDFDSALASEELPFEQRAGYSQLTFYLTEEEQLELFKEISDAFQRRMGHEPGPDRRKLTVNTILTIQKKPAAGTAASSAAEESEPDVNRSVHPAPTETKGDIQ</sequence>
<dbReference type="Proteomes" id="UP000490800">
    <property type="component" value="Unassembled WGS sequence"/>
</dbReference>
<evidence type="ECO:0000256" key="2">
    <source>
        <dbReference type="SAM" id="MobiDB-lite"/>
    </source>
</evidence>
<name>A0A7X3K0P9_9BACL</name>
<dbReference type="Gene3D" id="6.10.140.2180">
    <property type="match status" value="1"/>
</dbReference>
<dbReference type="InterPro" id="IPR011991">
    <property type="entry name" value="ArsR-like_HTH"/>
</dbReference>
<feature type="compositionally biased region" description="Low complexity" evidence="2">
    <location>
        <begin position="189"/>
        <end position="198"/>
    </location>
</feature>
<proteinExistence type="predicted"/>
<keyword evidence="5" id="KW-1185">Reference proteome</keyword>
<evidence type="ECO:0000313" key="4">
    <source>
        <dbReference type="EMBL" id="MVP01300.1"/>
    </source>
</evidence>
<dbReference type="SUPFAM" id="SSF46785">
    <property type="entry name" value="Winged helix' DNA-binding domain"/>
    <property type="match status" value="1"/>
</dbReference>
<evidence type="ECO:0000256" key="1">
    <source>
        <dbReference type="ARBA" id="ARBA00023125"/>
    </source>
</evidence>
<feature type="domain" description="HTH arsR-type" evidence="3">
    <location>
        <begin position="15"/>
        <end position="97"/>
    </location>
</feature>
<comment type="caution">
    <text evidence="4">The sequence shown here is derived from an EMBL/GenBank/DDBJ whole genome shotgun (WGS) entry which is preliminary data.</text>
</comment>
<dbReference type="Pfam" id="PF12840">
    <property type="entry name" value="HTH_20"/>
    <property type="match status" value="1"/>
</dbReference>
<organism evidence="4 5">
    <name type="scientific">Paenibacillus lutrae</name>
    <dbReference type="NCBI Taxonomy" id="2078573"/>
    <lineage>
        <taxon>Bacteria</taxon>
        <taxon>Bacillati</taxon>
        <taxon>Bacillota</taxon>
        <taxon>Bacilli</taxon>
        <taxon>Bacillales</taxon>
        <taxon>Paenibacillaceae</taxon>
        <taxon>Paenibacillus</taxon>
    </lineage>
</organism>
<dbReference type="GO" id="GO:0003700">
    <property type="term" value="F:DNA-binding transcription factor activity"/>
    <property type="evidence" value="ECO:0007669"/>
    <property type="project" value="InterPro"/>
</dbReference>
<dbReference type="Gene3D" id="1.10.10.10">
    <property type="entry name" value="Winged helix-like DNA-binding domain superfamily/Winged helix DNA-binding domain"/>
    <property type="match status" value="1"/>
</dbReference>
<evidence type="ECO:0000259" key="3">
    <source>
        <dbReference type="SMART" id="SM00418"/>
    </source>
</evidence>
<dbReference type="GO" id="GO:0003677">
    <property type="term" value="F:DNA binding"/>
    <property type="evidence" value="ECO:0007669"/>
    <property type="project" value="UniProtKB-KW"/>
</dbReference>
<evidence type="ECO:0000313" key="5">
    <source>
        <dbReference type="Proteomes" id="UP000490800"/>
    </source>
</evidence>
<dbReference type="SMART" id="SM00418">
    <property type="entry name" value="HTH_ARSR"/>
    <property type="match status" value="1"/>
</dbReference>
<keyword evidence="1" id="KW-0238">DNA-binding</keyword>
<feature type="region of interest" description="Disordered" evidence="2">
    <location>
        <begin position="187"/>
        <end position="221"/>
    </location>
</feature>
<reference evidence="4 5" key="1">
    <citation type="journal article" date="2019" name="Microorganisms">
        <title>Paenibacillus lutrae sp. nov., A Chitinolytic Species Isolated from A River Otter in Castril Natural Park, Granada, Spain.</title>
        <authorList>
            <person name="Rodriguez M."/>
            <person name="Reina J.C."/>
            <person name="Bejar V."/>
            <person name="Llamas I."/>
        </authorList>
    </citation>
    <scope>NUCLEOTIDE SEQUENCE [LARGE SCALE GENOMIC DNA]</scope>
    <source>
        <strain evidence="4 5">N10</strain>
    </source>
</reference>
<dbReference type="CDD" id="cd00090">
    <property type="entry name" value="HTH_ARSR"/>
    <property type="match status" value="1"/>
</dbReference>
<dbReference type="InterPro" id="IPR036388">
    <property type="entry name" value="WH-like_DNA-bd_sf"/>
</dbReference>